<dbReference type="Pfam" id="PF07729">
    <property type="entry name" value="FCD"/>
    <property type="match status" value="1"/>
</dbReference>
<proteinExistence type="predicted"/>
<dbReference type="PANTHER" id="PTHR43537">
    <property type="entry name" value="TRANSCRIPTIONAL REGULATOR, GNTR FAMILY"/>
    <property type="match status" value="1"/>
</dbReference>
<evidence type="ECO:0000256" key="3">
    <source>
        <dbReference type="ARBA" id="ARBA00023125"/>
    </source>
</evidence>
<keyword evidence="8" id="KW-0614">Plasmid</keyword>
<comment type="function">
    <text evidence="5">Transcriptional repressor for the pyruvate dehydrogenase complex genes aceEF and lpd.</text>
</comment>
<dbReference type="Pfam" id="PF00392">
    <property type="entry name" value="GntR"/>
    <property type="match status" value="1"/>
</dbReference>
<dbReference type="InterPro" id="IPR000524">
    <property type="entry name" value="Tscrpt_reg_HTH_GntR"/>
</dbReference>
<dbReference type="InterPro" id="IPR036388">
    <property type="entry name" value="WH-like_DNA-bd_sf"/>
</dbReference>
<evidence type="ECO:0000256" key="4">
    <source>
        <dbReference type="ARBA" id="ARBA00023163"/>
    </source>
</evidence>
<organism evidence="8 9">
    <name type="scientific">Methylorubrum populi</name>
    <dbReference type="NCBI Taxonomy" id="223967"/>
    <lineage>
        <taxon>Bacteria</taxon>
        <taxon>Pseudomonadati</taxon>
        <taxon>Pseudomonadota</taxon>
        <taxon>Alphaproteobacteria</taxon>
        <taxon>Hyphomicrobiales</taxon>
        <taxon>Methylobacteriaceae</taxon>
        <taxon>Methylorubrum</taxon>
    </lineage>
</organism>
<evidence type="ECO:0000256" key="5">
    <source>
        <dbReference type="ARBA" id="ARBA00037357"/>
    </source>
</evidence>
<dbReference type="InterPro" id="IPR036390">
    <property type="entry name" value="WH_DNA-bd_sf"/>
</dbReference>
<dbReference type="Gene3D" id="1.10.10.10">
    <property type="entry name" value="Winged helix-like DNA-binding domain superfamily/Winged helix DNA-binding domain"/>
    <property type="match status" value="1"/>
</dbReference>
<dbReference type="PRINTS" id="PR00035">
    <property type="entry name" value="HTHGNTR"/>
</dbReference>
<evidence type="ECO:0000256" key="1">
    <source>
        <dbReference type="ARBA" id="ARBA00022491"/>
    </source>
</evidence>
<protein>
    <recommendedName>
        <fullName evidence="6">Pyruvate dehydrogenase complex repressor</fullName>
    </recommendedName>
</protein>
<evidence type="ECO:0000256" key="2">
    <source>
        <dbReference type="ARBA" id="ARBA00023015"/>
    </source>
</evidence>
<dbReference type="AlphaFoldDB" id="A0A160PNL6"/>
<dbReference type="InterPro" id="IPR008920">
    <property type="entry name" value="TF_FadR/GntR_C"/>
</dbReference>
<evidence type="ECO:0000259" key="7">
    <source>
        <dbReference type="PROSITE" id="PS50949"/>
    </source>
</evidence>
<dbReference type="SMART" id="SM00345">
    <property type="entry name" value="HTH_GNTR"/>
    <property type="match status" value="1"/>
</dbReference>
<keyword evidence="3" id="KW-0238">DNA-binding</keyword>
<dbReference type="PROSITE" id="PS50949">
    <property type="entry name" value="HTH_GNTR"/>
    <property type="match status" value="1"/>
</dbReference>
<dbReference type="SMART" id="SM00895">
    <property type="entry name" value="FCD"/>
    <property type="match status" value="1"/>
</dbReference>
<dbReference type="CDD" id="cd07377">
    <property type="entry name" value="WHTH_GntR"/>
    <property type="match status" value="1"/>
</dbReference>
<reference evidence="8 9" key="1">
    <citation type="journal article" date="2016" name="Genome Announc.">
        <title>Complete Genome Sequence of Methylobacterium populi P-1M, Isolated from Pink-Pigmented Household Biofilm.</title>
        <authorList>
            <person name="Morohoshi T."/>
            <person name="Ikeda T."/>
        </authorList>
    </citation>
    <scope>NUCLEOTIDE SEQUENCE [LARGE SCALE GENOMIC DNA]</scope>
    <source>
        <strain evidence="8 9">P-1M</strain>
        <plasmid evidence="9">Plasmid pmppm03 dna</plasmid>
    </source>
</reference>
<evidence type="ECO:0000313" key="8">
    <source>
        <dbReference type="EMBL" id="BAU94131.1"/>
    </source>
</evidence>
<keyword evidence="4" id="KW-0804">Transcription</keyword>
<dbReference type="SUPFAM" id="SSF46785">
    <property type="entry name" value="Winged helix' DNA-binding domain"/>
    <property type="match status" value="1"/>
</dbReference>
<dbReference type="GO" id="GO:0003677">
    <property type="term" value="F:DNA binding"/>
    <property type="evidence" value="ECO:0007669"/>
    <property type="project" value="UniProtKB-KW"/>
</dbReference>
<dbReference type="SUPFAM" id="SSF48008">
    <property type="entry name" value="GntR ligand-binding domain-like"/>
    <property type="match status" value="1"/>
</dbReference>
<dbReference type="EMBL" id="AP014812">
    <property type="protein sequence ID" value="BAU94131.1"/>
    <property type="molecule type" value="Genomic_DNA"/>
</dbReference>
<dbReference type="Gene3D" id="1.20.120.530">
    <property type="entry name" value="GntR ligand-binding domain-like"/>
    <property type="match status" value="1"/>
</dbReference>
<gene>
    <name evidence="8" type="ORF">MPPM_5526</name>
</gene>
<keyword evidence="1" id="KW-0678">Repressor</keyword>
<geneLocation type="plasmid" evidence="9">
    <name>pmppm03 dna</name>
</geneLocation>
<name>A0A160PNL6_9HYPH</name>
<feature type="domain" description="HTH gntR-type" evidence="7">
    <location>
        <begin position="12"/>
        <end position="79"/>
    </location>
</feature>
<keyword evidence="2" id="KW-0805">Transcription regulation</keyword>
<accession>A0A160PNL6</accession>
<evidence type="ECO:0000313" key="9">
    <source>
        <dbReference type="Proteomes" id="UP000218288"/>
    </source>
</evidence>
<dbReference type="Proteomes" id="UP000218288">
    <property type="component" value="Plasmid pMPPM03"/>
</dbReference>
<dbReference type="PANTHER" id="PTHR43537:SF34">
    <property type="entry name" value="PYRUVATE DEHYDROGENASE COMPLEX REPRESSOR"/>
    <property type="match status" value="1"/>
</dbReference>
<sequence length="264" mass="29246">MEAMEQDTIKGTSVAENTARHLKELIAEGALSPGDQLLPERDLALQLNVSRPTLRQGIKILEEEGLIIATPAGRSVAPIGREITDPLIALIASHAEVVDDYLEFRATTERMAARLAAERANAVDRKRLTACMERIDRAHESGVQREEAEADVDLHVAVYEASHNLVVLHTMRALSGMLRQGVIENRETLFARPETRDQLRAQHRAIYEGVMAGNVEEAGNAAEMHIHYTHRALNEIKASQARLQVSLRRLNGGHVAARQAVERE</sequence>
<evidence type="ECO:0000256" key="6">
    <source>
        <dbReference type="ARBA" id="ARBA00039592"/>
    </source>
</evidence>
<dbReference type="InterPro" id="IPR011711">
    <property type="entry name" value="GntR_C"/>
</dbReference>
<dbReference type="GO" id="GO:0003700">
    <property type="term" value="F:DNA-binding transcription factor activity"/>
    <property type="evidence" value="ECO:0007669"/>
    <property type="project" value="InterPro"/>
</dbReference>